<dbReference type="EC" id="2.4.1.135" evidence="3 14"/>
<organism evidence="15 16">
    <name type="scientific">Parascaris univalens</name>
    <name type="common">Nematode worm</name>
    <dbReference type="NCBI Taxonomy" id="6257"/>
    <lineage>
        <taxon>Eukaryota</taxon>
        <taxon>Metazoa</taxon>
        <taxon>Ecdysozoa</taxon>
        <taxon>Nematoda</taxon>
        <taxon>Chromadorea</taxon>
        <taxon>Rhabditida</taxon>
        <taxon>Spirurina</taxon>
        <taxon>Ascaridomorpha</taxon>
        <taxon>Ascaridoidea</taxon>
        <taxon>Ascarididae</taxon>
        <taxon>Parascaris</taxon>
    </lineage>
</organism>
<keyword evidence="15" id="KW-1185">Reference proteome</keyword>
<accession>A0A914ZLV4</accession>
<evidence type="ECO:0000256" key="9">
    <source>
        <dbReference type="ARBA" id="ARBA00023180"/>
    </source>
</evidence>
<proteinExistence type="inferred from homology"/>
<dbReference type="GO" id="GO:0005975">
    <property type="term" value="P:carbohydrate metabolic process"/>
    <property type="evidence" value="ECO:0007669"/>
    <property type="project" value="TreeGrafter"/>
</dbReference>
<feature type="transmembrane region" description="Helical" evidence="14">
    <location>
        <begin position="39"/>
        <end position="60"/>
    </location>
</feature>
<dbReference type="PANTHER" id="PTHR10896">
    <property type="entry name" value="GALACTOSYLGALACTOSYLXYLOSYLPROTEIN 3-BETA-GLUCURONOSYLTRANSFERASE BETA-1,3-GLUCURONYLTRANSFERASE"/>
    <property type="match status" value="1"/>
</dbReference>
<dbReference type="WBParaSite" id="PgB08_g061_t10">
    <property type="protein sequence ID" value="PgB08_g061_t10"/>
    <property type="gene ID" value="PgB08_g061"/>
</dbReference>
<dbReference type="AlphaFoldDB" id="A0A914ZLV4"/>
<evidence type="ECO:0000256" key="13">
    <source>
        <dbReference type="PIRSR" id="PIRSR605027-4"/>
    </source>
</evidence>
<dbReference type="SUPFAM" id="SSF53448">
    <property type="entry name" value="Nucleotide-diphospho-sugar transferases"/>
    <property type="match status" value="1"/>
</dbReference>
<dbReference type="GO" id="GO:0015018">
    <property type="term" value="F:galactosylgalactosylxylosylprotein 3-beta-glucuronosyltransferase activity"/>
    <property type="evidence" value="ECO:0007669"/>
    <property type="project" value="UniProtKB-UniRule"/>
</dbReference>
<comment type="similarity">
    <text evidence="2 14">Belongs to the glycosyltransferase 43 family.</text>
</comment>
<evidence type="ECO:0000256" key="10">
    <source>
        <dbReference type="ARBA" id="ARBA00047979"/>
    </source>
</evidence>
<evidence type="ECO:0000256" key="12">
    <source>
        <dbReference type="PIRSR" id="PIRSR605027-3"/>
    </source>
</evidence>
<name>A0A914ZLV4_PARUN</name>
<keyword evidence="8 14" id="KW-0472">Membrane</keyword>
<evidence type="ECO:0000256" key="8">
    <source>
        <dbReference type="ARBA" id="ARBA00023136"/>
    </source>
</evidence>
<evidence type="ECO:0000313" key="15">
    <source>
        <dbReference type="Proteomes" id="UP000887569"/>
    </source>
</evidence>
<keyword evidence="12 14" id="KW-0479">Metal-binding</keyword>
<evidence type="ECO:0000256" key="7">
    <source>
        <dbReference type="ARBA" id="ARBA00022989"/>
    </source>
</evidence>
<dbReference type="InterPro" id="IPR005027">
    <property type="entry name" value="Glyco_trans_43"/>
</dbReference>
<sequence>MVCLLVDFGMVYKTRRYGYRFSSKLYFLRKRAHIRRMLLMIKPMMITIATISTLAIIILIRLNPVIFSNRSEEANEIILHDGVYSTCSASFRKLLPPAKIERPLIIVVTFTYPRPTRIPDMIRLSQTLMNIRNIAWIVVEDGKKFNNPTHHLIRRTQIAYCYIAVGRLKTFPVRGWSARDYALKFILRRFANFSNRAVVYFADDDNTYDIRLFDRFIRKVEAIGVWAVGLVAGQIVEAIKHSAENIVNGWLNEFSPKHNWEINMASFAINLRILLRNKNVSLSNCIYNSLEVCLLSQLSITNEDLQPFGHDLTPRDILVWHTKSTHFVRSNMYLGRYGYLIE</sequence>
<keyword evidence="5 14" id="KW-0812">Transmembrane</keyword>
<keyword evidence="12 14" id="KW-0464">Manganese</keyword>
<evidence type="ECO:0000256" key="1">
    <source>
        <dbReference type="ARBA" id="ARBA00004606"/>
    </source>
</evidence>
<dbReference type="GO" id="GO:0050650">
    <property type="term" value="P:chondroitin sulfate proteoglycan biosynthetic process"/>
    <property type="evidence" value="ECO:0007669"/>
    <property type="project" value="TreeGrafter"/>
</dbReference>
<keyword evidence="14" id="KW-0333">Golgi apparatus</keyword>
<keyword evidence="4 14" id="KW-0808">Transferase</keyword>
<evidence type="ECO:0000313" key="16">
    <source>
        <dbReference type="WBParaSite" id="PgB08_g061_t10"/>
    </source>
</evidence>
<dbReference type="InterPro" id="IPR029044">
    <property type="entry name" value="Nucleotide-diphossugar_trans"/>
</dbReference>
<comment type="catalytic activity">
    <reaction evidence="10 14">
        <text>3-O-(beta-D-galactosyl-(1-&gt;3)-beta-D-galactosyl-(1-&gt;4)-beta-D-xylosyl)-L-seryl-[protein] + UDP-alpha-D-glucuronate = 3-O-(beta-D-GlcA-(1-&gt;3)-beta-D-Gal-(1-&gt;3)-beta-D-Gal-(1-&gt;4)-beta-D-Xyl)-L-seryl-[protein] + UDP + H(+)</text>
        <dbReference type="Rhea" id="RHEA:24168"/>
        <dbReference type="Rhea" id="RHEA-COMP:12571"/>
        <dbReference type="Rhea" id="RHEA-COMP:12573"/>
        <dbReference type="ChEBI" id="CHEBI:15378"/>
        <dbReference type="ChEBI" id="CHEBI:58052"/>
        <dbReference type="ChEBI" id="CHEBI:58223"/>
        <dbReference type="ChEBI" id="CHEBI:132090"/>
        <dbReference type="ChEBI" id="CHEBI:132093"/>
        <dbReference type="EC" id="2.4.1.135"/>
    </reaction>
</comment>
<dbReference type="Gene3D" id="3.90.550.10">
    <property type="entry name" value="Spore Coat Polysaccharide Biosynthesis Protein SpsA, Chain A"/>
    <property type="match status" value="1"/>
</dbReference>
<evidence type="ECO:0000256" key="5">
    <source>
        <dbReference type="ARBA" id="ARBA00022692"/>
    </source>
</evidence>
<evidence type="ECO:0000256" key="14">
    <source>
        <dbReference type="RuleBase" id="RU363127"/>
    </source>
</evidence>
<dbReference type="Proteomes" id="UP000887569">
    <property type="component" value="Unplaced"/>
</dbReference>
<keyword evidence="7 14" id="KW-1133">Transmembrane helix</keyword>
<evidence type="ECO:0000256" key="11">
    <source>
        <dbReference type="PIRSR" id="PIRSR605027-1"/>
    </source>
</evidence>
<comment type="pathway">
    <text evidence="14">Protein modification; protein glycosylation.</text>
</comment>
<protein>
    <recommendedName>
        <fullName evidence="3 14">Galactosylgalactosylxylosylprotein 3-beta-glucuronosyltransferase</fullName>
        <ecNumber evidence="3 14">2.4.1.135</ecNumber>
    </recommendedName>
</protein>
<evidence type="ECO:0000256" key="2">
    <source>
        <dbReference type="ARBA" id="ARBA00007706"/>
    </source>
</evidence>
<feature type="active site" description="Proton donor/acceptor" evidence="11">
    <location>
        <position position="291"/>
    </location>
</feature>
<evidence type="ECO:0000256" key="6">
    <source>
        <dbReference type="ARBA" id="ARBA00022968"/>
    </source>
</evidence>
<comment type="subcellular location">
    <subcellularLocation>
        <location evidence="14">Golgi apparatus membrane</location>
        <topology evidence="14">Single-pass type II membrane protein</topology>
    </subcellularLocation>
    <subcellularLocation>
        <location evidence="1">Membrane</location>
        <topology evidence="1">Single-pass type II membrane protein</topology>
    </subcellularLocation>
</comment>
<comment type="cofactor">
    <cofactor evidence="12 14">
        <name>Mn(2+)</name>
        <dbReference type="ChEBI" id="CHEBI:29035"/>
    </cofactor>
</comment>
<dbReference type="PANTHER" id="PTHR10896:SF30">
    <property type="entry name" value="GALACTOSYLGALACTOSYLXYLOSYLPROTEIN 3-BETA-GLUCURONOSYLTRANSFERASE"/>
    <property type="match status" value="1"/>
</dbReference>
<keyword evidence="6 14" id="KW-0735">Signal-anchor</keyword>
<reference evidence="16" key="1">
    <citation type="submission" date="2022-11" db="UniProtKB">
        <authorList>
            <consortium name="WormBaseParasite"/>
        </authorList>
    </citation>
    <scope>IDENTIFICATION</scope>
</reference>
<keyword evidence="9" id="KW-0325">Glycoprotein</keyword>
<dbReference type="GO" id="GO:0000139">
    <property type="term" value="C:Golgi membrane"/>
    <property type="evidence" value="ECO:0007669"/>
    <property type="project" value="UniProtKB-SubCell"/>
</dbReference>
<dbReference type="GO" id="GO:0046872">
    <property type="term" value="F:metal ion binding"/>
    <property type="evidence" value="ECO:0007669"/>
    <property type="project" value="UniProtKB-KW"/>
</dbReference>
<dbReference type="Pfam" id="PF03360">
    <property type="entry name" value="Glyco_transf_43"/>
    <property type="match status" value="1"/>
</dbReference>
<evidence type="ECO:0000256" key="4">
    <source>
        <dbReference type="ARBA" id="ARBA00022679"/>
    </source>
</evidence>
<feature type="site" description="Interaction with galactose moiety of substrate glycoprotein" evidence="13">
    <location>
        <position position="237"/>
    </location>
</feature>
<evidence type="ECO:0000256" key="3">
    <source>
        <dbReference type="ARBA" id="ARBA00012641"/>
    </source>
</evidence>
<feature type="binding site" evidence="12">
    <location>
        <position position="205"/>
    </location>
    <ligand>
        <name>Mn(2+)</name>
        <dbReference type="ChEBI" id="CHEBI:29035"/>
    </ligand>
</feature>